<evidence type="ECO:0000313" key="1">
    <source>
        <dbReference type="EMBL" id="KAG7453992.1"/>
    </source>
</evidence>
<evidence type="ECO:0000313" key="2">
    <source>
        <dbReference type="Proteomes" id="UP001046870"/>
    </source>
</evidence>
<name>A0A9D3PBU7_MEGAT</name>
<gene>
    <name evidence="1" type="ORF">MATL_G00264050</name>
</gene>
<sequence>MEAYQDKLKEEAWRKVSETVGEPVEVAGQGVGVTFCYGDSPCIKTSVQLVRVLCPGQILPRSSIGICSSS</sequence>
<comment type="caution">
    <text evidence="1">The sequence shown here is derived from an EMBL/GenBank/DDBJ whole genome shotgun (WGS) entry which is preliminary data.</text>
</comment>
<dbReference type="Proteomes" id="UP001046870">
    <property type="component" value="Unassembled WGS sequence"/>
</dbReference>
<dbReference type="EMBL" id="JAFDVH010000047">
    <property type="protein sequence ID" value="KAG7453992.1"/>
    <property type="molecule type" value="Genomic_DNA"/>
</dbReference>
<proteinExistence type="predicted"/>
<accession>A0A9D3PBU7</accession>
<keyword evidence="2" id="KW-1185">Reference proteome</keyword>
<organism evidence="1 2">
    <name type="scientific">Megalops atlanticus</name>
    <name type="common">Tarpon</name>
    <name type="synonym">Clupea gigantea</name>
    <dbReference type="NCBI Taxonomy" id="7932"/>
    <lineage>
        <taxon>Eukaryota</taxon>
        <taxon>Metazoa</taxon>
        <taxon>Chordata</taxon>
        <taxon>Craniata</taxon>
        <taxon>Vertebrata</taxon>
        <taxon>Euteleostomi</taxon>
        <taxon>Actinopterygii</taxon>
        <taxon>Neopterygii</taxon>
        <taxon>Teleostei</taxon>
        <taxon>Elopiformes</taxon>
        <taxon>Megalopidae</taxon>
        <taxon>Megalops</taxon>
    </lineage>
</organism>
<dbReference type="AlphaFoldDB" id="A0A9D3PBU7"/>
<protein>
    <submittedName>
        <fullName evidence="1">Uncharacterized protein</fullName>
    </submittedName>
</protein>
<reference evidence="1" key="1">
    <citation type="submission" date="2021-01" db="EMBL/GenBank/DDBJ databases">
        <authorList>
            <person name="Zahm M."/>
            <person name="Roques C."/>
            <person name="Cabau C."/>
            <person name="Klopp C."/>
            <person name="Donnadieu C."/>
            <person name="Jouanno E."/>
            <person name="Lampietro C."/>
            <person name="Louis A."/>
            <person name="Herpin A."/>
            <person name="Echchiki A."/>
            <person name="Berthelot C."/>
            <person name="Parey E."/>
            <person name="Roest-Crollius H."/>
            <person name="Braasch I."/>
            <person name="Postlethwait J."/>
            <person name="Bobe J."/>
            <person name="Montfort J."/>
            <person name="Bouchez O."/>
            <person name="Begum T."/>
            <person name="Mejri S."/>
            <person name="Adams A."/>
            <person name="Chen W.-J."/>
            <person name="Guiguen Y."/>
        </authorList>
    </citation>
    <scope>NUCLEOTIDE SEQUENCE</scope>
    <source>
        <strain evidence="1">YG-15Mar2019-1</strain>
        <tissue evidence="1">Brain</tissue>
    </source>
</reference>